<dbReference type="PROSITE" id="PS00061">
    <property type="entry name" value="ADH_SHORT"/>
    <property type="match status" value="1"/>
</dbReference>
<dbReference type="Pfam" id="PF00106">
    <property type="entry name" value="adh_short"/>
    <property type="match status" value="1"/>
</dbReference>
<evidence type="ECO:0000256" key="1">
    <source>
        <dbReference type="ARBA" id="ARBA00006484"/>
    </source>
</evidence>
<evidence type="ECO:0000256" key="2">
    <source>
        <dbReference type="ARBA" id="ARBA00022857"/>
    </source>
</evidence>
<organism evidence="4 5">
    <name type="scientific">Rheinheimera salexigens</name>
    <dbReference type="NCBI Taxonomy" id="1628148"/>
    <lineage>
        <taxon>Bacteria</taxon>
        <taxon>Pseudomonadati</taxon>
        <taxon>Pseudomonadota</taxon>
        <taxon>Gammaproteobacteria</taxon>
        <taxon>Chromatiales</taxon>
        <taxon>Chromatiaceae</taxon>
        <taxon>Rheinheimera</taxon>
    </lineage>
</organism>
<dbReference type="Gene3D" id="3.40.50.720">
    <property type="entry name" value="NAD(P)-binding Rossmann-like Domain"/>
    <property type="match status" value="1"/>
</dbReference>
<dbReference type="PRINTS" id="PR00081">
    <property type="entry name" value="GDHRDH"/>
</dbReference>
<name>A0A1E7Q624_9GAMM</name>
<comment type="caution">
    <text evidence="4">The sequence shown here is derived from an EMBL/GenBank/DDBJ whole genome shotgun (WGS) entry which is preliminary data.</text>
</comment>
<keyword evidence="2" id="KW-0521">NADP</keyword>
<dbReference type="GO" id="GO:0016491">
    <property type="term" value="F:oxidoreductase activity"/>
    <property type="evidence" value="ECO:0007669"/>
    <property type="project" value="UniProtKB-KW"/>
</dbReference>
<reference evidence="5" key="1">
    <citation type="submission" date="2016-09" db="EMBL/GenBank/DDBJ databases">
        <authorList>
            <person name="Wan X."/>
            <person name="Hou S."/>
        </authorList>
    </citation>
    <scope>NUCLEOTIDE SEQUENCE [LARGE SCALE GENOMIC DNA]</scope>
    <source>
        <strain evidence="5">KH87</strain>
    </source>
</reference>
<accession>A0A1E7Q624</accession>
<protein>
    <submittedName>
        <fullName evidence="4">Short-chain dehydrogenase</fullName>
    </submittedName>
</protein>
<dbReference type="RefSeq" id="WP_070049167.1">
    <property type="nucleotide sequence ID" value="NZ_CBCSDO010000004.1"/>
</dbReference>
<dbReference type="Proteomes" id="UP000242258">
    <property type="component" value="Unassembled WGS sequence"/>
</dbReference>
<dbReference type="EMBL" id="MKEK01000001">
    <property type="protein sequence ID" value="OEY69597.1"/>
    <property type="molecule type" value="Genomic_DNA"/>
</dbReference>
<keyword evidence="3" id="KW-0560">Oxidoreductase</keyword>
<dbReference type="InterPro" id="IPR020904">
    <property type="entry name" value="Sc_DH/Rdtase_CS"/>
</dbReference>
<dbReference type="InterPro" id="IPR002347">
    <property type="entry name" value="SDR_fam"/>
</dbReference>
<dbReference type="PANTHER" id="PTHR43391">
    <property type="entry name" value="RETINOL DEHYDROGENASE-RELATED"/>
    <property type="match status" value="1"/>
</dbReference>
<dbReference type="CDD" id="cd05233">
    <property type="entry name" value="SDR_c"/>
    <property type="match status" value="1"/>
</dbReference>
<dbReference type="SUPFAM" id="SSF51735">
    <property type="entry name" value="NAD(P)-binding Rossmann-fold domains"/>
    <property type="match status" value="1"/>
</dbReference>
<gene>
    <name evidence="4" type="ORF">BI198_08515</name>
</gene>
<dbReference type="AlphaFoldDB" id="A0A1E7Q624"/>
<proteinExistence type="inferred from homology"/>
<sequence>MKNENIKNQKVVLITGASSGIGAATADKVLAAGHKAVITARSTDKLHAIVKRWGEDKVLAVTADVSKLDQIENVVEKAKQKFGKIDVVFANAGTGVNTAGIENGDPEEWKTMLDVNINALLFTAKASLPALKQTQGHFIITSSIAGKITLKGSVYGATKWFAYGFGQNLAAEMAEWNGRCTTICPGMVNTPFFDQAKPDKLDPSDIADAVLFAISANPRCDVREITLMPTK</sequence>
<evidence type="ECO:0000256" key="3">
    <source>
        <dbReference type="ARBA" id="ARBA00023002"/>
    </source>
</evidence>
<dbReference type="STRING" id="1628148.BI198_08515"/>
<dbReference type="InterPro" id="IPR036291">
    <property type="entry name" value="NAD(P)-bd_dom_sf"/>
</dbReference>
<evidence type="ECO:0000313" key="4">
    <source>
        <dbReference type="EMBL" id="OEY69597.1"/>
    </source>
</evidence>
<comment type="similarity">
    <text evidence="1">Belongs to the short-chain dehydrogenases/reductases (SDR) family.</text>
</comment>
<keyword evidence="5" id="KW-1185">Reference proteome</keyword>
<evidence type="ECO:0000313" key="5">
    <source>
        <dbReference type="Proteomes" id="UP000242258"/>
    </source>
</evidence>
<dbReference type="PANTHER" id="PTHR43391:SF14">
    <property type="entry name" value="DEHYDROGENASE_REDUCTASE SDR FAMILY PROTEIN 7-LIKE"/>
    <property type="match status" value="1"/>
</dbReference>